<proteinExistence type="predicted"/>
<dbReference type="EMBL" id="WBMO01000001">
    <property type="protein sequence ID" value="MDV2477145.1"/>
    <property type="molecule type" value="Genomic_DNA"/>
</dbReference>
<protein>
    <submittedName>
        <fullName evidence="1">Uncharacterized protein</fullName>
    </submittedName>
</protein>
<sequence>MTVLTTHVRDIAGADDATVFTFETPTVRGGADGGVVTVRSRRYTAEYGVLTTDDLEPGPAVLRLSGGMHVDYRITIPDSDVVVQLWPLIDAATPPDDTAWMTGFVRNAGGVARIQSVPAADYPGLVKDPNTFYILY</sequence>
<keyword evidence="2" id="KW-1185">Reference proteome</keyword>
<evidence type="ECO:0000313" key="1">
    <source>
        <dbReference type="EMBL" id="MDV2477145.1"/>
    </source>
</evidence>
<reference evidence="1 2" key="1">
    <citation type="submission" date="2019-10" db="EMBL/GenBank/DDBJ databases">
        <title>Draft Genome Assembly of Rhodococcus zopfii DSM44189.</title>
        <authorList>
            <person name="Sutton J.M."/>
            <person name="Akob D.M."/>
            <person name="Bushman T.J."/>
        </authorList>
    </citation>
    <scope>NUCLEOTIDE SEQUENCE [LARGE SCALE GENOMIC DNA]</scope>
    <source>
        <strain evidence="1 2">DSM 44189</strain>
    </source>
</reference>
<dbReference type="Proteomes" id="UP001275440">
    <property type="component" value="Unassembled WGS sequence"/>
</dbReference>
<comment type="caution">
    <text evidence="1">The sequence shown here is derived from an EMBL/GenBank/DDBJ whole genome shotgun (WGS) entry which is preliminary data.</text>
</comment>
<evidence type="ECO:0000313" key="2">
    <source>
        <dbReference type="Proteomes" id="UP001275440"/>
    </source>
</evidence>
<organism evidence="1 2">
    <name type="scientific">Rhodococcus zopfii</name>
    <dbReference type="NCBI Taxonomy" id="43772"/>
    <lineage>
        <taxon>Bacteria</taxon>
        <taxon>Bacillati</taxon>
        <taxon>Actinomycetota</taxon>
        <taxon>Actinomycetes</taxon>
        <taxon>Mycobacteriales</taxon>
        <taxon>Nocardiaceae</taxon>
        <taxon>Rhodococcus</taxon>
    </lineage>
</organism>
<gene>
    <name evidence="1" type="ORF">F8M49_20710</name>
</gene>
<name>A0ABU3WT21_9NOCA</name>
<accession>A0ABU3WT21</accession>